<evidence type="ECO:0000313" key="5">
    <source>
        <dbReference type="Proteomes" id="UP001620645"/>
    </source>
</evidence>
<dbReference type="AlphaFoldDB" id="A0ABD2HPR7"/>
<comment type="caution">
    <text evidence="4">The sequence shown here is derived from an EMBL/GenBank/DDBJ whole genome shotgun (WGS) entry which is preliminary data.</text>
</comment>
<feature type="region of interest" description="Disordered" evidence="1">
    <location>
        <begin position="273"/>
        <end position="332"/>
    </location>
</feature>
<feature type="compositionally biased region" description="Basic residues" evidence="1">
    <location>
        <begin position="168"/>
        <end position="179"/>
    </location>
</feature>
<keyword evidence="5" id="KW-1185">Reference proteome</keyword>
<name>A0ABD2HPR7_HETSC</name>
<dbReference type="InterPro" id="IPR016197">
    <property type="entry name" value="Chromo-like_dom_sf"/>
</dbReference>
<feature type="signal peptide" evidence="2">
    <location>
        <begin position="1"/>
        <end position="19"/>
    </location>
</feature>
<evidence type="ECO:0000256" key="1">
    <source>
        <dbReference type="SAM" id="MobiDB-lite"/>
    </source>
</evidence>
<dbReference type="SUPFAM" id="SSF54160">
    <property type="entry name" value="Chromo domain-like"/>
    <property type="match status" value="1"/>
</dbReference>
<feature type="region of interest" description="Disordered" evidence="1">
    <location>
        <begin position="50"/>
        <end position="237"/>
    </location>
</feature>
<feature type="domain" description="Chromo" evidence="3">
    <location>
        <begin position="375"/>
        <end position="426"/>
    </location>
</feature>
<feature type="chain" id="PRO_5044805674" description="Chromo domain-containing protein" evidence="2">
    <location>
        <begin position="20"/>
        <end position="516"/>
    </location>
</feature>
<reference evidence="4 5" key="1">
    <citation type="submission" date="2024-10" db="EMBL/GenBank/DDBJ databases">
        <authorList>
            <person name="Kim D."/>
        </authorList>
    </citation>
    <scope>NUCLEOTIDE SEQUENCE [LARGE SCALE GENOMIC DNA]</scope>
    <source>
        <strain evidence="4">Taebaek</strain>
    </source>
</reference>
<accession>A0ABD2HPR7</accession>
<protein>
    <recommendedName>
        <fullName evidence="3">Chromo domain-containing protein</fullName>
    </recommendedName>
</protein>
<dbReference type="InterPro" id="IPR000953">
    <property type="entry name" value="Chromo/chromo_shadow_dom"/>
</dbReference>
<feature type="compositionally biased region" description="Low complexity" evidence="1">
    <location>
        <begin position="76"/>
        <end position="88"/>
    </location>
</feature>
<dbReference type="Proteomes" id="UP001620645">
    <property type="component" value="Unassembled WGS sequence"/>
</dbReference>
<feature type="compositionally biased region" description="Low complexity" evidence="1">
    <location>
        <begin position="195"/>
        <end position="210"/>
    </location>
</feature>
<feature type="compositionally biased region" description="Basic and acidic residues" evidence="1">
    <location>
        <begin position="115"/>
        <end position="125"/>
    </location>
</feature>
<feature type="compositionally biased region" description="Basic and acidic residues" evidence="1">
    <location>
        <begin position="218"/>
        <end position="237"/>
    </location>
</feature>
<feature type="compositionally biased region" description="Low complexity" evidence="1">
    <location>
        <begin position="323"/>
        <end position="332"/>
    </location>
</feature>
<dbReference type="Gene3D" id="2.40.50.40">
    <property type="match status" value="1"/>
</dbReference>
<dbReference type="PROSITE" id="PS50013">
    <property type="entry name" value="CHROMO_2"/>
    <property type="match status" value="1"/>
</dbReference>
<organism evidence="4 5">
    <name type="scientific">Heterodera schachtii</name>
    <name type="common">Sugarbeet cyst nematode worm</name>
    <name type="synonym">Tylenchus schachtii</name>
    <dbReference type="NCBI Taxonomy" id="97005"/>
    <lineage>
        <taxon>Eukaryota</taxon>
        <taxon>Metazoa</taxon>
        <taxon>Ecdysozoa</taxon>
        <taxon>Nematoda</taxon>
        <taxon>Chromadorea</taxon>
        <taxon>Rhabditida</taxon>
        <taxon>Tylenchina</taxon>
        <taxon>Tylenchomorpha</taxon>
        <taxon>Tylenchoidea</taxon>
        <taxon>Heteroderidae</taxon>
        <taxon>Heteroderinae</taxon>
        <taxon>Heterodera</taxon>
    </lineage>
</organism>
<proteinExistence type="predicted"/>
<evidence type="ECO:0000313" key="4">
    <source>
        <dbReference type="EMBL" id="KAL3067891.1"/>
    </source>
</evidence>
<dbReference type="EMBL" id="JBICCN010000457">
    <property type="protein sequence ID" value="KAL3067891.1"/>
    <property type="molecule type" value="Genomic_DNA"/>
</dbReference>
<feature type="compositionally biased region" description="Polar residues" evidence="1">
    <location>
        <begin position="303"/>
        <end position="316"/>
    </location>
</feature>
<gene>
    <name evidence="4" type="ORF">niasHS_016480</name>
</gene>
<evidence type="ECO:0000256" key="2">
    <source>
        <dbReference type="SAM" id="SignalP"/>
    </source>
</evidence>
<feature type="compositionally biased region" description="Polar residues" evidence="1">
    <location>
        <begin position="89"/>
        <end position="114"/>
    </location>
</feature>
<keyword evidence="2" id="KW-0732">Signal</keyword>
<sequence length="516" mass="58220">MTIFHLFLLLSTTFVFSFGTKDQQKVAESLIDLNELPPVDDVDEVQLPPAVVGEANPIRSLDLNELPPADEEDENVQQNDSCSSSNNQTENACSLSNTTEANEPSTSTLTTDSNTPKRGDDEHGESAAGISHPKRKRTTKRKPRISIDKLNQHFATKIDINTNLSPKIPRKARSKRPISKKVAERQSNASGGGEASSSSSRTTKDAATSTVMPMPKQFTEEPLQRKRRTPDEEKRERIEKQREQEWIEAKKRVAQFASLPVIQKPTNLVINELESPAGPSRSVRRSAEDQQSQNKMPKFASGSPASSRSVTTFGTRNKQKMPSLDVDLTTSSSDSSSLEEIVVKGRKNKSVRKGKKPIKEKAKIELIEKNSTPFYEVSKILAMYVCQDRNKTRLFYIDWGENYPDEESWEPSGNIYSQELVADFIEHSTIMCVVHALSGKDSVPEHIAEELRKQLRDEKYKNLIEKIDIKTEAHKIMFAEDITPRQKQKAKKQIKDFLKSQNFFTEAQFFEGLPNH</sequence>
<evidence type="ECO:0000259" key="3">
    <source>
        <dbReference type="PROSITE" id="PS50013"/>
    </source>
</evidence>
<feature type="compositionally biased region" description="Basic residues" evidence="1">
    <location>
        <begin position="132"/>
        <end position="144"/>
    </location>
</feature>